<dbReference type="InParanoid" id="F0XYK0"/>
<sequence>MNGTLNGGLNGANGHEANGAAAASPGFASPPRRKRRRFGGAAAARDAVGLVNLGNTCYMNSVLQALVHVPPLRDFFVAAADDGGARRRGESFDSQASRASYEGGAARVSTGPAPPPAEPRADVESPFSSSAGYSQHDAHEFLAALLDGLHEDLNLPRERTRARAKARQRREERRARRDARDAAAAAAAAMRDEALRDAAARRAADGDADADDLLGGRFVSELRCPRCDHSSTTHESFVCVSLPLRRSAGAPPPRRMATLTLDRLLKLFSGRERLDADDAWACPTCEARVRAVKQLRLAASPPVLVVHLKRFEMLGYHSAKLETCVAVHATAPVDVGRFIDGDGDGATYYLCAVVNHYGTIEFGHYTAYARSRDDARWRLFNDSSVSVVEDDEVSAPSRAAYILFFLREDIAPPDWVRRAKDGAAREAPPPATIHE</sequence>
<accession>F0XYK0</accession>
<dbReference type="InterPro" id="IPR050185">
    <property type="entry name" value="Ub_carboxyl-term_hydrolase"/>
</dbReference>
<dbReference type="PROSITE" id="PS00972">
    <property type="entry name" value="USP_1"/>
    <property type="match status" value="1"/>
</dbReference>
<name>F0XYK0_AURAN</name>
<keyword evidence="6 7" id="KW-0788">Thiol protease</keyword>
<evidence type="ECO:0000256" key="8">
    <source>
        <dbReference type="SAM" id="MobiDB-lite"/>
    </source>
</evidence>
<dbReference type="OMA" id="KSHNFWL"/>
<dbReference type="OrthoDB" id="292964at2759"/>
<dbReference type="KEGG" id="aaf:AURANDRAFT_52390"/>
<dbReference type="PROSITE" id="PS50235">
    <property type="entry name" value="USP_3"/>
    <property type="match status" value="1"/>
</dbReference>
<feature type="region of interest" description="Disordered" evidence="8">
    <location>
        <begin position="1"/>
        <end position="40"/>
    </location>
</feature>
<evidence type="ECO:0000259" key="9">
    <source>
        <dbReference type="PROSITE" id="PS50235"/>
    </source>
</evidence>
<evidence type="ECO:0000256" key="3">
    <source>
        <dbReference type="ARBA" id="ARBA00022670"/>
    </source>
</evidence>
<dbReference type="PROSITE" id="PS00973">
    <property type="entry name" value="USP_2"/>
    <property type="match status" value="1"/>
</dbReference>
<protein>
    <recommendedName>
        <fullName evidence="7">Ubiquitin carboxyl-terminal hydrolase</fullName>
        <ecNumber evidence="7">3.4.19.12</ecNumber>
    </recommendedName>
</protein>
<evidence type="ECO:0000256" key="2">
    <source>
        <dbReference type="ARBA" id="ARBA00009085"/>
    </source>
</evidence>
<dbReference type="eggNOG" id="KOG1868">
    <property type="taxonomic scope" value="Eukaryota"/>
</dbReference>
<dbReference type="InterPro" id="IPR028889">
    <property type="entry name" value="USP"/>
</dbReference>
<keyword evidence="11" id="KW-1185">Reference proteome</keyword>
<dbReference type="InterPro" id="IPR038765">
    <property type="entry name" value="Papain-like_cys_pep_sf"/>
</dbReference>
<dbReference type="EC" id="3.4.19.12" evidence="7"/>
<dbReference type="SUPFAM" id="SSF54001">
    <property type="entry name" value="Cysteine proteinases"/>
    <property type="match status" value="1"/>
</dbReference>
<reference evidence="10 11" key="1">
    <citation type="journal article" date="2011" name="Proc. Natl. Acad. Sci. U.S.A.">
        <title>Niche of harmful alga Aureococcus anophagefferens revealed through ecogenomics.</title>
        <authorList>
            <person name="Gobler C.J."/>
            <person name="Berry D.L."/>
            <person name="Dyhrman S.T."/>
            <person name="Wilhelm S.W."/>
            <person name="Salamov A."/>
            <person name="Lobanov A.V."/>
            <person name="Zhang Y."/>
            <person name="Collier J.L."/>
            <person name="Wurch L.L."/>
            <person name="Kustka A.B."/>
            <person name="Dill B.D."/>
            <person name="Shah M."/>
            <person name="VerBerkmoes N.C."/>
            <person name="Kuo A."/>
            <person name="Terry A."/>
            <person name="Pangilinan J."/>
            <person name="Lindquist E.A."/>
            <person name="Lucas S."/>
            <person name="Paulsen I.T."/>
            <person name="Hattenrath-Lehmann T.K."/>
            <person name="Talmage S.C."/>
            <person name="Walker E.A."/>
            <person name="Koch F."/>
            <person name="Burson A.M."/>
            <person name="Marcoval M.A."/>
            <person name="Tang Y.Z."/>
            <person name="Lecleir G.R."/>
            <person name="Coyne K.J."/>
            <person name="Berg G.M."/>
            <person name="Bertrand E.M."/>
            <person name="Saito M.A."/>
            <person name="Gladyshev V.N."/>
            <person name="Grigoriev I.V."/>
        </authorList>
    </citation>
    <scope>NUCLEOTIDE SEQUENCE [LARGE SCALE GENOMIC DNA]</scope>
    <source>
        <strain evidence="11">CCMP 1984</strain>
    </source>
</reference>
<evidence type="ECO:0000256" key="7">
    <source>
        <dbReference type="RuleBase" id="RU366025"/>
    </source>
</evidence>
<dbReference type="CDD" id="cd02674">
    <property type="entry name" value="Peptidase_C19R"/>
    <property type="match status" value="1"/>
</dbReference>
<keyword evidence="3 7" id="KW-0645">Protease</keyword>
<dbReference type="InterPro" id="IPR018200">
    <property type="entry name" value="USP_CS"/>
</dbReference>
<feature type="compositionally biased region" description="Basic and acidic residues" evidence="8">
    <location>
        <begin position="169"/>
        <end position="181"/>
    </location>
</feature>
<feature type="region of interest" description="Disordered" evidence="8">
    <location>
        <begin position="157"/>
        <end position="183"/>
    </location>
</feature>
<organism evidence="11">
    <name type="scientific">Aureococcus anophagefferens</name>
    <name type="common">Harmful bloom alga</name>
    <dbReference type="NCBI Taxonomy" id="44056"/>
    <lineage>
        <taxon>Eukaryota</taxon>
        <taxon>Sar</taxon>
        <taxon>Stramenopiles</taxon>
        <taxon>Ochrophyta</taxon>
        <taxon>Pelagophyceae</taxon>
        <taxon>Pelagomonadales</taxon>
        <taxon>Pelagomonadaceae</taxon>
        <taxon>Aureococcus</taxon>
    </lineage>
</organism>
<dbReference type="GO" id="GO:0004843">
    <property type="term" value="F:cysteine-type deubiquitinase activity"/>
    <property type="evidence" value="ECO:0007669"/>
    <property type="project" value="UniProtKB-UniRule"/>
</dbReference>
<evidence type="ECO:0000256" key="4">
    <source>
        <dbReference type="ARBA" id="ARBA00022786"/>
    </source>
</evidence>
<keyword evidence="5 7" id="KW-0378">Hydrolase</keyword>
<dbReference type="InterPro" id="IPR001394">
    <property type="entry name" value="Peptidase_C19_UCH"/>
</dbReference>
<dbReference type="Pfam" id="PF00443">
    <property type="entry name" value="UCH"/>
    <property type="match status" value="1"/>
</dbReference>
<dbReference type="PANTHER" id="PTHR21646">
    <property type="entry name" value="UBIQUITIN CARBOXYL-TERMINAL HYDROLASE"/>
    <property type="match status" value="1"/>
</dbReference>
<feature type="region of interest" description="Disordered" evidence="8">
    <location>
        <begin position="84"/>
        <end position="132"/>
    </location>
</feature>
<dbReference type="GO" id="GO:0006508">
    <property type="term" value="P:proteolysis"/>
    <property type="evidence" value="ECO:0007669"/>
    <property type="project" value="UniProtKB-KW"/>
</dbReference>
<dbReference type="PANTHER" id="PTHR21646:SF24">
    <property type="entry name" value="UBIQUITIN CARBOXYL-TERMINAL HYDROLASE"/>
    <property type="match status" value="1"/>
</dbReference>
<dbReference type="GeneID" id="20222187"/>
<keyword evidence="4 7" id="KW-0833">Ubl conjugation pathway</keyword>
<dbReference type="GO" id="GO:0016579">
    <property type="term" value="P:protein deubiquitination"/>
    <property type="evidence" value="ECO:0007669"/>
    <property type="project" value="InterPro"/>
</dbReference>
<evidence type="ECO:0000256" key="5">
    <source>
        <dbReference type="ARBA" id="ARBA00022801"/>
    </source>
</evidence>
<dbReference type="EMBL" id="GL833121">
    <property type="protein sequence ID" value="EGB12158.1"/>
    <property type="molecule type" value="Genomic_DNA"/>
</dbReference>
<evidence type="ECO:0000256" key="6">
    <source>
        <dbReference type="ARBA" id="ARBA00022807"/>
    </source>
</evidence>
<feature type="compositionally biased region" description="Gly residues" evidence="8">
    <location>
        <begin position="1"/>
        <end position="11"/>
    </location>
</feature>
<comment type="similarity">
    <text evidence="2 7">Belongs to the peptidase C19 family.</text>
</comment>
<feature type="compositionally biased region" description="Low complexity" evidence="8">
    <location>
        <begin position="12"/>
        <end position="30"/>
    </location>
</feature>
<proteinExistence type="inferred from homology"/>
<comment type="catalytic activity">
    <reaction evidence="1 7">
        <text>Thiol-dependent hydrolysis of ester, thioester, amide, peptide and isopeptide bonds formed by the C-terminal Gly of ubiquitin (a 76-residue protein attached to proteins as an intracellular targeting signal).</text>
        <dbReference type="EC" id="3.4.19.12"/>
    </reaction>
</comment>
<evidence type="ECO:0000256" key="1">
    <source>
        <dbReference type="ARBA" id="ARBA00000707"/>
    </source>
</evidence>
<evidence type="ECO:0000313" key="11">
    <source>
        <dbReference type="Proteomes" id="UP000002729"/>
    </source>
</evidence>
<dbReference type="RefSeq" id="XP_009033239.1">
    <property type="nucleotide sequence ID" value="XM_009034991.1"/>
</dbReference>
<gene>
    <name evidence="10" type="ORF">AURANDRAFT_52390</name>
</gene>
<dbReference type="Gene3D" id="3.90.70.10">
    <property type="entry name" value="Cysteine proteinases"/>
    <property type="match status" value="1"/>
</dbReference>
<feature type="domain" description="USP" evidence="9">
    <location>
        <begin position="48"/>
        <end position="408"/>
    </location>
</feature>
<dbReference type="Proteomes" id="UP000002729">
    <property type="component" value="Unassembled WGS sequence"/>
</dbReference>
<dbReference type="AlphaFoldDB" id="F0XYK0"/>
<evidence type="ECO:0000313" key="10">
    <source>
        <dbReference type="EMBL" id="EGB12158.1"/>
    </source>
</evidence>